<dbReference type="Proteomes" id="UP001237642">
    <property type="component" value="Unassembled WGS sequence"/>
</dbReference>
<keyword evidence="4" id="KW-1185">Reference proteome</keyword>
<dbReference type="AlphaFoldDB" id="A0AAD8M6A8"/>
<comment type="caution">
    <text evidence="3">The sequence shown here is derived from an EMBL/GenBank/DDBJ whole genome shotgun (WGS) entry which is preliminary data.</text>
</comment>
<evidence type="ECO:0000256" key="2">
    <source>
        <dbReference type="SAM" id="Phobius"/>
    </source>
</evidence>
<dbReference type="PANTHER" id="PTHR10906">
    <property type="entry name" value="SECY/SEC61-ALPHA FAMILY MEMBER"/>
    <property type="match status" value="1"/>
</dbReference>
<reference evidence="3" key="1">
    <citation type="submission" date="2023-02" db="EMBL/GenBank/DDBJ databases">
        <title>Genome of toxic invasive species Heracleum sosnowskyi carries increased number of genes despite the absence of recent whole-genome duplications.</title>
        <authorList>
            <person name="Schelkunov M."/>
            <person name="Shtratnikova V."/>
            <person name="Makarenko M."/>
            <person name="Klepikova A."/>
            <person name="Omelchenko D."/>
            <person name="Novikova G."/>
            <person name="Obukhova E."/>
            <person name="Bogdanov V."/>
            <person name="Penin A."/>
            <person name="Logacheva M."/>
        </authorList>
    </citation>
    <scope>NUCLEOTIDE SEQUENCE</scope>
    <source>
        <strain evidence="3">Hsosn_3</strain>
        <tissue evidence="3">Leaf</tissue>
    </source>
</reference>
<reference evidence="3" key="2">
    <citation type="submission" date="2023-05" db="EMBL/GenBank/DDBJ databases">
        <authorList>
            <person name="Schelkunov M.I."/>
        </authorList>
    </citation>
    <scope>NUCLEOTIDE SEQUENCE</scope>
    <source>
        <strain evidence="3">Hsosn_3</strain>
        <tissue evidence="3">Leaf</tissue>
    </source>
</reference>
<accession>A0AAD8M6A8</accession>
<name>A0AAD8M6A8_9APIA</name>
<dbReference type="GO" id="GO:0015031">
    <property type="term" value="P:protein transport"/>
    <property type="evidence" value="ECO:0007669"/>
    <property type="project" value="InterPro"/>
</dbReference>
<protein>
    <submittedName>
        <fullName evidence="3">Uncharacterized protein</fullName>
    </submittedName>
</protein>
<feature type="transmembrane region" description="Helical" evidence="2">
    <location>
        <begin position="86"/>
        <end position="106"/>
    </location>
</feature>
<dbReference type="SUPFAM" id="SSF103491">
    <property type="entry name" value="Preprotein translocase SecY subunit"/>
    <property type="match status" value="1"/>
</dbReference>
<organism evidence="3 4">
    <name type="scientific">Heracleum sosnowskyi</name>
    <dbReference type="NCBI Taxonomy" id="360622"/>
    <lineage>
        <taxon>Eukaryota</taxon>
        <taxon>Viridiplantae</taxon>
        <taxon>Streptophyta</taxon>
        <taxon>Embryophyta</taxon>
        <taxon>Tracheophyta</taxon>
        <taxon>Spermatophyta</taxon>
        <taxon>Magnoliopsida</taxon>
        <taxon>eudicotyledons</taxon>
        <taxon>Gunneridae</taxon>
        <taxon>Pentapetalae</taxon>
        <taxon>asterids</taxon>
        <taxon>campanulids</taxon>
        <taxon>Apiales</taxon>
        <taxon>Apiaceae</taxon>
        <taxon>Apioideae</taxon>
        <taxon>apioid superclade</taxon>
        <taxon>Tordylieae</taxon>
        <taxon>Tordyliinae</taxon>
        <taxon>Heracleum</taxon>
    </lineage>
</organism>
<keyword evidence="2" id="KW-0812">Transmembrane</keyword>
<evidence type="ECO:0000313" key="3">
    <source>
        <dbReference type="EMBL" id="KAK1362251.1"/>
    </source>
</evidence>
<proteinExistence type="predicted"/>
<comment type="subcellular location">
    <subcellularLocation>
        <location evidence="1">Plastid</location>
        <location evidence="1">Chloroplast thylakoid membrane</location>
        <topology evidence="1">Multi-pass membrane protein</topology>
    </subcellularLocation>
</comment>
<dbReference type="InterPro" id="IPR002208">
    <property type="entry name" value="SecY/SEC61-alpha"/>
</dbReference>
<dbReference type="InterPro" id="IPR023201">
    <property type="entry name" value="SecY_dom_sf"/>
</dbReference>
<dbReference type="GO" id="GO:0009535">
    <property type="term" value="C:chloroplast thylakoid membrane"/>
    <property type="evidence" value="ECO:0007669"/>
    <property type="project" value="UniProtKB-SubCell"/>
</dbReference>
<dbReference type="Gene3D" id="1.10.3370.10">
    <property type="entry name" value="SecY subunit domain"/>
    <property type="match status" value="1"/>
</dbReference>
<evidence type="ECO:0000256" key="1">
    <source>
        <dbReference type="ARBA" id="ARBA00004454"/>
    </source>
</evidence>
<sequence>MPIILQFALVSNLYFISQLLYRKYNGNFLVNLLGKWQESEYSGQSVPVDGLALLCDCTIKLSGYGNQSFPRSRLHCVHSVNPFNRYIPTAVAFGGICIGTAFVIILT</sequence>
<evidence type="ECO:0000313" key="4">
    <source>
        <dbReference type="Proteomes" id="UP001237642"/>
    </source>
</evidence>
<keyword evidence="2" id="KW-1133">Transmembrane helix</keyword>
<gene>
    <name evidence="3" type="ORF">POM88_046725</name>
</gene>
<dbReference type="EMBL" id="JAUIZM010000010">
    <property type="protein sequence ID" value="KAK1362251.1"/>
    <property type="molecule type" value="Genomic_DNA"/>
</dbReference>
<keyword evidence="2" id="KW-0472">Membrane</keyword>